<dbReference type="PANTHER" id="PTHR45708:SF49">
    <property type="entry name" value="ENDOCHITINASE"/>
    <property type="match status" value="1"/>
</dbReference>
<accession>A0A495IKX5</accession>
<evidence type="ECO:0000313" key="9">
    <source>
        <dbReference type="Proteomes" id="UP000280008"/>
    </source>
</evidence>
<dbReference type="PROSITE" id="PS01095">
    <property type="entry name" value="GH18_1"/>
    <property type="match status" value="1"/>
</dbReference>
<dbReference type="SMART" id="SM00636">
    <property type="entry name" value="Glyco_18"/>
    <property type="match status" value="1"/>
</dbReference>
<evidence type="ECO:0000256" key="3">
    <source>
        <dbReference type="ARBA" id="ARBA00023295"/>
    </source>
</evidence>
<reference evidence="8 9" key="1">
    <citation type="submission" date="2018-10" db="EMBL/GenBank/DDBJ databases">
        <title>Sequencing the genomes of 1000 actinobacteria strains.</title>
        <authorList>
            <person name="Klenk H.-P."/>
        </authorList>
    </citation>
    <scope>NUCLEOTIDE SEQUENCE [LARGE SCALE GENOMIC DNA]</scope>
    <source>
        <strain evidence="8 9">DSM 17894</strain>
    </source>
</reference>
<organism evidence="8 9">
    <name type="scientific">Frondihabitans australicus</name>
    <dbReference type="NCBI Taxonomy" id="386892"/>
    <lineage>
        <taxon>Bacteria</taxon>
        <taxon>Bacillati</taxon>
        <taxon>Actinomycetota</taxon>
        <taxon>Actinomycetes</taxon>
        <taxon>Micrococcales</taxon>
        <taxon>Microbacteriaceae</taxon>
        <taxon>Frondihabitans</taxon>
    </lineage>
</organism>
<dbReference type="Gene3D" id="3.20.20.80">
    <property type="entry name" value="Glycosidases"/>
    <property type="match status" value="1"/>
</dbReference>
<evidence type="ECO:0000256" key="5">
    <source>
        <dbReference type="RuleBase" id="RU004453"/>
    </source>
</evidence>
<keyword evidence="2 4" id="KW-0378">Hydrolase</keyword>
<keyword evidence="3 4" id="KW-0326">Glycosidase</keyword>
<feature type="domain" description="GH18" evidence="7">
    <location>
        <begin position="59"/>
        <end position="350"/>
    </location>
</feature>
<protein>
    <recommendedName>
        <fullName evidence="1">chitinase</fullName>
        <ecNumber evidence="1">3.2.1.14</ecNumber>
    </recommendedName>
</protein>
<dbReference type="OrthoDB" id="99456at2"/>
<dbReference type="InterPro" id="IPR017853">
    <property type="entry name" value="GH"/>
</dbReference>
<dbReference type="Pfam" id="PF00704">
    <property type="entry name" value="Glyco_hydro_18"/>
    <property type="match status" value="1"/>
</dbReference>
<dbReference type="RefSeq" id="WP_121371577.1">
    <property type="nucleotide sequence ID" value="NZ_RBKS01000001.1"/>
</dbReference>
<evidence type="ECO:0000259" key="7">
    <source>
        <dbReference type="PROSITE" id="PS51910"/>
    </source>
</evidence>
<name>A0A495IKX5_9MICO</name>
<proteinExistence type="inferred from homology"/>
<dbReference type="EMBL" id="RBKS01000001">
    <property type="protein sequence ID" value="RKR76624.1"/>
    <property type="molecule type" value="Genomic_DNA"/>
</dbReference>
<dbReference type="PROSITE" id="PS51910">
    <property type="entry name" value="GH18_2"/>
    <property type="match status" value="1"/>
</dbReference>
<keyword evidence="9" id="KW-1185">Reference proteome</keyword>
<evidence type="ECO:0000256" key="1">
    <source>
        <dbReference type="ARBA" id="ARBA00012729"/>
    </source>
</evidence>
<dbReference type="Proteomes" id="UP000280008">
    <property type="component" value="Unassembled WGS sequence"/>
</dbReference>
<feature type="signal peptide" evidence="6">
    <location>
        <begin position="1"/>
        <end position="29"/>
    </location>
</feature>
<dbReference type="InterPro" id="IPR050542">
    <property type="entry name" value="Glycosyl_Hydrlase18_Chitinase"/>
</dbReference>
<dbReference type="InterPro" id="IPR001223">
    <property type="entry name" value="Glyco_hydro18_cat"/>
</dbReference>
<sequence length="351" mass="34875">MRIRSFALAAAAAGTLIVGGLAGPSVAQAATAAPSAAAAPATASTSAAATGPASELPAHLLTGYWQDFVNGATPLRLSDVPTTYNLVAVAFATATTTPGAVTYSVDPDLSTALGGYTDADFTADIATLHARGQKVILSVGGQNGTISVSDSTSADAFASSVESLIGQYGFDGVDIDLENGVNPTYMSQALHSIAAADPGAIITLAPQTIDVLSASSDYLALALDIKDVLTIMNTQYYNSGSMNGCDGGVYSEGSVDFITTLACTALQAGLSGSQIGLGLPASSSAAGSGYVDPSTVTSALTCLASGTACGTFTPSTMAPDIRGAMDWSINWDASNGYAFANAVSASLGSLS</sequence>
<dbReference type="GO" id="GO:0008061">
    <property type="term" value="F:chitin binding"/>
    <property type="evidence" value="ECO:0007669"/>
    <property type="project" value="InterPro"/>
</dbReference>
<comment type="similarity">
    <text evidence="5">Belongs to the glycosyl hydrolase 18 family.</text>
</comment>
<dbReference type="GO" id="GO:0008843">
    <property type="term" value="F:endochitinase activity"/>
    <property type="evidence" value="ECO:0007669"/>
    <property type="project" value="UniProtKB-EC"/>
</dbReference>
<feature type="chain" id="PRO_5019843299" description="chitinase" evidence="6">
    <location>
        <begin position="30"/>
        <end position="351"/>
    </location>
</feature>
<gene>
    <name evidence="8" type="ORF">C8E83_3801</name>
</gene>
<dbReference type="EC" id="3.2.1.14" evidence="1"/>
<dbReference type="InterPro" id="IPR011583">
    <property type="entry name" value="Chitinase_II/V-like_cat"/>
</dbReference>
<evidence type="ECO:0000256" key="2">
    <source>
        <dbReference type="ARBA" id="ARBA00022801"/>
    </source>
</evidence>
<evidence type="ECO:0000256" key="4">
    <source>
        <dbReference type="RuleBase" id="RU000489"/>
    </source>
</evidence>
<dbReference type="PANTHER" id="PTHR45708">
    <property type="entry name" value="ENDOCHITINASE"/>
    <property type="match status" value="1"/>
</dbReference>
<keyword evidence="6" id="KW-0732">Signal</keyword>
<dbReference type="GO" id="GO:0005975">
    <property type="term" value="P:carbohydrate metabolic process"/>
    <property type="evidence" value="ECO:0007669"/>
    <property type="project" value="InterPro"/>
</dbReference>
<evidence type="ECO:0000313" key="8">
    <source>
        <dbReference type="EMBL" id="RKR76624.1"/>
    </source>
</evidence>
<dbReference type="AlphaFoldDB" id="A0A495IKX5"/>
<dbReference type="InterPro" id="IPR001579">
    <property type="entry name" value="Glyco_hydro_18_chit_AS"/>
</dbReference>
<dbReference type="SUPFAM" id="SSF51445">
    <property type="entry name" value="(Trans)glycosidases"/>
    <property type="match status" value="1"/>
</dbReference>
<comment type="caution">
    <text evidence="8">The sequence shown here is derived from an EMBL/GenBank/DDBJ whole genome shotgun (WGS) entry which is preliminary data.</text>
</comment>
<evidence type="ECO:0000256" key="6">
    <source>
        <dbReference type="SAM" id="SignalP"/>
    </source>
</evidence>